<evidence type="ECO:0000313" key="12">
    <source>
        <dbReference type="WBParaSite" id="PSU_v2.g3756.t1"/>
    </source>
</evidence>
<dbReference type="PANTHER" id="PTHR13572">
    <property type="entry name" value="ENDO-ALPHA-1,2-MANNOSIDASE"/>
    <property type="match status" value="1"/>
</dbReference>
<reference evidence="12" key="1">
    <citation type="submission" date="2022-11" db="UniProtKB">
        <authorList>
            <consortium name="WormBaseParasite"/>
        </authorList>
    </citation>
    <scope>IDENTIFICATION</scope>
</reference>
<evidence type="ECO:0000313" key="11">
    <source>
        <dbReference type="Proteomes" id="UP000887577"/>
    </source>
</evidence>
<evidence type="ECO:0000256" key="4">
    <source>
        <dbReference type="ARBA" id="ARBA00022801"/>
    </source>
</evidence>
<evidence type="ECO:0000256" key="5">
    <source>
        <dbReference type="ARBA" id="ARBA00022968"/>
    </source>
</evidence>
<dbReference type="Gene3D" id="3.20.20.80">
    <property type="entry name" value="Glycosidases"/>
    <property type="match status" value="1"/>
</dbReference>
<dbReference type="InterPro" id="IPR026071">
    <property type="entry name" value="Glyco_Hydrolase_99"/>
</dbReference>
<sequence length="485" mass="55877">MNISQFFKLCVVAGVVFTIFTGITFMMSSSDSEQMKNQVKEVVKQFKVDKVVSDGNNDVFESPKDSELQPQQPPPQSPRPLMDILKPQSRAQTQTKAADITVKPEILRQLQEVKSSRTVSIQAFYYPWYDSPNYNNDSYLHWNHEYLPQWDKHDQHVYPTGHHIPPDDIGSWFYPKLGPYSSRDPVVIDQHMKWMSSAGIDVAVVSWMPLSETSKGEYSWDSIVPLLLNASEKYRMKLAFHLEPYKSRTPETVRNDIIYLIETYGNHSAFYRTTPKNKTSNTGKELPMFYVYDSYLISKDDWYHVTNINGSKTIRGTPYDSLLIGLHVIHEHRFDLQQAGFDGLYTYFASEGFSHGSTMSNWPGLSTFCAKNAMLFIPSVGPGYIDTRVRAWNGKNTKERDNGNYYREHFKMAHTAKADIVSITSFNEWHEGTQIEPAVAHNDNNSTYLEYDKSADEYLEITLQMVKEYFTPHHENIPMQIANVV</sequence>
<dbReference type="CDD" id="cd11574">
    <property type="entry name" value="GH99"/>
    <property type="match status" value="1"/>
</dbReference>
<organism evidence="11 12">
    <name type="scientific">Panagrolaimus superbus</name>
    <dbReference type="NCBI Taxonomy" id="310955"/>
    <lineage>
        <taxon>Eukaryota</taxon>
        <taxon>Metazoa</taxon>
        <taxon>Ecdysozoa</taxon>
        <taxon>Nematoda</taxon>
        <taxon>Chromadorea</taxon>
        <taxon>Rhabditida</taxon>
        <taxon>Tylenchina</taxon>
        <taxon>Panagrolaimomorpha</taxon>
        <taxon>Panagrolaimoidea</taxon>
        <taxon>Panagrolaimidae</taxon>
        <taxon>Panagrolaimus</taxon>
    </lineage>
</organism>
<dbReference type="PANTHER" id="PTHR13572:SF4">
    <property type="entry name" value="RE57134P"/>
    <property type="match status" value="1"/>
</dbReference>
<evidence type="ECO:0000256" key="10">
    <source>
        <dbReference type="SAM" id="Phobius"/>
    </source>
</evidence>
<evidence type="ECO:0000256" key="8">
    <source>
        <dbReference type="ARBA" id="ARBA00023136"/>
    </source>
</evidence>
<evidence type="ECO:0000256" key="3">
    <source>
        <dbReference type="ARBA" id="ARBA00022692"/>
    </source>
</evidence>
<keyword evidence="5" id="KW-0735">Signal-anchor</keyword>
<dbReference type="GO" id="GO:0004559">
    <property type="term" value="F:alpha-mannosidase activity"/>
    <property type="evidence" value="ECO:0007669"/>
    <property type="project" value="TreeGrafter"/>
</dbReference>
<keyword evidence="4" id="KW-0378">Hydrolase</keyword>
<evidence type="ECO:0000256" key="6">
    <source>
        <dbReference type="ARBA" id="ARBA00022989"/>
    </source>
</evidence>
<dbReference type="Pfam" id="PF16317">
    <property type="entry name" value="Glyco_hydro_99"/>
    <property type="match status" value="1"/>
</dbReference>
<evidence type="ECO:0000256" key="2">
    <source>
        <dbReference type="ARBA" id="ARBA00009559"/>
    </source>
</evidence>
<feature type="region of interest" description="Disordered" evidence="9">
    <location>
        <begin position="57"/>
        <end position="83"/>
    </location>
</feature>
<dbReference type="Proteomes" id="UP000887577">
    <property type="component" value="Unplaced"/>
</dbReference>
<dbReference type="GO" id="GO:0000139">
    <property type="term" value="C:Golgi membrane"/>
    <property type="evidence" value="ECO:0007669"/>
    <property type="project" value="UniProtKB-SubCell"/>
</dbReference>
<keyword evidence="3 10" id="KW-0812">Transmembrane</keyword>
<evidence type="ECO:0000256" key="7">
    <source>
        <dbReference type="ARBA" id="ARBA00023034"/>
    </source>
</evidence>
<dbReference type="AlphaFoldDB" id="A0A914YST5"/>
<evidence type="ECO:0000256" key="9">
    <source>
        <dbReference type="SAM" id="MobiDB-lite"/>
    </source>
</evidence>
<dbReference type="WBParaSite" id="PSU_v2.g3756.t1">
    <property type="protein sequence ID" value="PSU_v2.g3756.t1"/>
    <property type="gene ID" value="PSU_v2.g3756"/>
</dbReference>
<accession>A0A914YST5</accession>
<keyword evidence="6 10" id="KW-1133">Transmembrane helix</keyword>
<keyword evidence="11" id="KW-1185">Reference proteome</keyword>
<comment type="similarity">
    <text evidence="2">Belongs to the glycosyl hydrolase 99 family.</text>
</comment>
<feature type="transmembrane region" description="Helical" evidence="10">
    <location>
        <begin position="6"/>
        <end position="27"/>
    </location>
</feature>
<name>A0A914YST5_9BILA</name>
<keyword evidence="7" id="KW-0333">Golgi apparatus</keyword>
<protein>
    <submittedName>
        <fullName evidence="12">Glycoprotein endo-alpha-1,2-mannosidase</fullName>
    </submittedName>
</protein>
<keyword evidence="8 10" id="KW-0472">Membrane</keyword>
<comment type="subcellular location">
    <subcellularLocation>
        <location evidence="1">Golgi apparatus membrane</location>
        <topology evidence="1">Single-pass type II membrane protein</topology>
    </subcellularLocation>
</comment>
<proteinExistence type="inferred from homology"/>
<evidence type="ECO:0000256" key="1">
    <source>
        <dbReference type="ARBA" id="ARBA00004323"/>
    </source>
</evidence>